<organism evidence="2 3">
    <name type="scientific">Globisporangium ultimum (strain ATCC 200006 / CBS 805.95 / DAOM BR144)</name>
    <name type="common">Pythium ultimum</name>
    <dbReference type="NCBI Taxonomy" id="431595"/>
    <lineage>
        <taxon>Eukaryota</taxon>
        <taxon>Sar</taxon>
        <taxon>Stramenopiles</taxon>
        <taxon>Oomycota</taxon>
        <taxon>Peronosporomycetes</taxon>
        <taxon>Pythiales</taxon>
        <taxon>Pythiaceae</taxon>
        <taxon>Globisporangium</taxon>
    </lineage>
</organism>
<evidence type="ECO:0000313" key="2">
    <source>
        <dbReference type="EnsemblProtists" id="PYU1_T013879"/>
    </source>
</evidence>
<dbReference type="AlphaFoldDB" id="K3X9I0"/>
<evidence type="ECO:0000256" key="1">
    <source>
        <dbReference type="SAM" id="Phobius"/>
    </source>
</evidence>
<evidence type="ECO:0000313" key="3">
    <source>
        <dbReference type="Proteomes" id="UP000019132"/>
    </source>
</evidence>
<keyword evidence="1" id="KW-0472">Membrane</keyword>
<reference evidence="3" key="2">
    <citation type="submission" date="2010-04" db="EMBL/GenBank/DDBJ databases">
        <authorList>
            <person name="Buell R."/>
            <person name="Hamilton J."/>
            <person name="Hostetler J."/>
        </authorList>
    </citation>
    <scope>NUCLEOTIDE SEQUENCE [LARGE SCALE GENOMIC DNA]</scope>
    <source>
        <strain evidence="3">DAOM:BR144</strain>
    </source>
</reference>
<protein>
    <submittedName>
        <fullName evidence="2">Uncharacterized protein</fullName>
    </submittedName>
</protein>
<dbReference type="HOGENOM" id="CLU_019674_0_1_1"/>
<keyword evidence="1" id="KW-1133">Transmembrane helix</keyword>
<dbReference type="VEuPathDB" id="FungiDB:PYU1_G013850"/>
<dbReference type="Proteomes" id="UP000019132">
    <property type="component" value="Unassembled WGS sequence"/>
</dbReference>
<reference evidence="3" key="1">
    <citation type="journal article" date="2010" name="Genome Biol.">
        <title>Genome sequence of the necrotrophic plant pathogen Pythium ultimum reveals original pathogenicity mechanisms and effector repertoire.</title>
        <authorList>
            <person name="Levesque C.A."/>
            <person name="Brouwer H."/>
            <person name="Cano L."/>
            <person name="Hamilton J.P."/>
            <person name="Holt C."/>
            <person name="Huitema E."/>
            <person name="Raffaele S."/>
            <person name="Robideau G.P."/>
            <person name="Thines M."/>
            <person name="Win J."/>
            <person name="Zerillo M.M."/>
            <person name="Beakes G.W."/>
            <person name="Boore J.L."/>
            <person name="Busam D."/>
            <person name="Dumas B."/>
            <person name="Ferriera S."/>
            <person name="Fuerstenberg S.I."/>
            <person name="Gachon C.M."/>
            <person name="Gaulin E."/>
            <person name="Govers F."/>
            <person name="Grenville-Briggs L."/>
            <person name="Horner N."/>
            <person name="Hostetler J."/>
            <person name="Jiang R.H."/>
            <person name="Johnson J."/>
            <person name="Krajaejun T."/>
            <person name="Lin H."/>
            <person name="Meijer H.J."/>
            <person name="Moore B."/>
            <person name="Morris P."/>
            <person name="Phuntmart V."/>
            <person name="Puiu D."/>
            <person name="Shetty J."/>
            <person name="Stajich J.E."/>
            <person name="Tripathy S."/>
            <person name="Wawra S."/>
            <person name="van West P."/>
            <person name="Whitty B.R."/>
            <person name="Coutinho P.M."/>
            <person name="Henrissat B."/>
            <person name="Martin F."/>
            <person name="Thomas P.D."/>
            <person name="Tyler B.M."/>
            <person name="De Vries R.P."/>
            <person name="Kamoun S."/>
            <person name="Yandell M."/>
            <person name="Tisserat N."/>
            <person name="Buell C.R."/>
        </authorList>
    </citation>
    <scope>NUCLEOTIDE SEQUENCE</scope>
    <source>
        <strain evidence="3">DAOM:BR144</strain>
    </source>
</reference>
<reference evidence="2" key="3">
    <citation type="submission" date="2015-02" db="UniProtKB">
        <authorList>
            <consortium name="EnsemblProtists"/>
        </authorList>
    </citation>
    <scope>IDENTIFICATION</scope>
    <source>
        <strain evidence="2">DAOM BR144</strain>
    </source>
</reference>
<dbReference type="EMBL" id="GL376595">
    <property type="status" value="NOT_ANNOTATED_CDS"/>
    <property type="molecule type" value="Genomic_DNA"/>
</dbReference>
<dbReference type="EnsemblProtists" id="PYU1_T013879">
    <property type="protein sequence ID" value="PYU1_T013879"/>
    <property type="gene ID" value="PYU1_G013850"/>
</dbReference>
<sequence length="302" mass="32923">MLRYFCGQVGDFVIGDDVLVQNDPEVDIVLLSLQSGSIFLKLKNGFDVHSLKAMQGGCGTFQLHVPSIHTRKRVLFTSAGEQAKLAIVSDHDILSSDGAFFMPMMSGSVLVQTPKFTTDTLMIWGILAGAVRFLGHGSVKKEVVIVCGTCAVDTKAIVAEDAMIGTMWSAVDITVQATNKLNVTVFGAGPASVAYAGTRPTVLNTKQYFRWSRPVVQQAIPTEDHIPVEPYKLLEPPKRVPKQFHIRVTKPSMFSGRNNELYIEPVDSKRVQPKSHWGMTTALVVGGVAAATAVTLLVIRRR</sequence>
<proteinExistence type="predicted"/>
<dbReference type="InParanoid" id="K3X9I0"/>
<keyword evidence="1" id="KW-0812">Transmembrane</keyword>
<name>K3X9I0_GLOUD</name>
<feature type="transmembrane region" description="Helical" evidence="1">
    <location>
        <begin position="277"/>
        <end position="299"/>
    </location>
</feature>
<accession>K3X9I0</accession>
<dbReference type="eggNOG" id="ENOG502RX5I">
    <property type="taxonomic scope" value="Eukaryota"/>
</dbReference>
<dbReference type="PANTHER" id="PTHR39200:SF1">
    <property type="entry name" value="AUTO-TRANSPORTER ADHESIN HEAD GIN DOMAIN-CONTAINING PROTEIN-RELATED"/>
    <property type="match status" value="1"/>
</dbReference>
<dbReference type="PANTHER" id="PTHR39200">
    <property type="entry name" value="HYPOTHETICAL EXPORTED PROTEIN"/>
    <property type="match status" value="1"/>
</dbReference>
<dbReference type="Gene3D" id="2.160.20.120">
    <property type="match status" value="1"/>
</dbReference>
<keyword evidence="3" id="KW-1185">Reference proteome</keyword>